<accession>A0A0R3KMW3</accession>
<gene>
    <name evidence="2" type="ORF">CP49_37100</name>
</gene>
<dbReference type="Proteomes" id="UP000051913">
    <property type="component" value="Unassembled WGS sequence"/>
</dbReference>
<reference evidence="2 3" key="1">
    <citation type="submission" date="2014-03" db="EMBL/GenBank/DDBJ databases">
        <title>Bradyrhizobium valentinum sp. nov., isolated from effective nodules of Lupinus mariae-josephae, a lupine endemic of basic-lime soils in Eastern Spain.</title>
        <authorList>
            <person name="Duran D."/>
            <person name="Rey L."/>
            <person name="Navarro A."/>
            <person name="Busquets A."/>
            <person name="Imperial J."/>
            <person name="Ruiz-Argueso T."/>
        </authorList>
    </citation>
    <scope>NUCLEOTIDE SEQUENCE [LARGE SCALE GENOMIC DNA]</scope>
    <source>
        <strain evidence="2 3">LmjM3</strain>
    </source>
</reference>
<comment type="caution">
    <text evidence="2">The sequence shown here is derived from an EMBL/GenBank/DDBJ whole genome shotgun (WGS) entry which is preliminary data.</text>
</comment>
<evidence type="ECO:0000313" key="2">
    <source>
        <dbReference type="EMBL" id="KRQ96301.1"/>
    </source>
</evidence>
<evidence type="ECO:0000313" key="3">
    <source>
        <dbReference type="Proteomes" id="UP000051913"/>
    </source>
</evidence>
<name>A0A0R3KMW3_9BRAD</name>
<proteinExistence type="predicted"/>
<keyword evidence="3" id="KW-1185">Reference proteome</keyword>
<feature type="region of interest" description="Disordered" evidence="1">
    <location>
        <begin position="1"/>
        <end position="21"/>
    </location>
</feature>
<evidence type="ECO:0000256" key="1">
    <source>
        <dbReference type="SAM" id="MobiDB-lite"/>
    </source>
</evidence>
<organism evidence="2 3">
    <name type="scientific">Bradyrhizobium valentinum</name>
    <dbReference type="NCBI Taxonomy" id="1518501"/>
    <lineage>
        <taxon>Bacteria</taxon>
        <taxon>Pseudomonadati</taxon>
        <taxon>Pseudomonadota</taxon>
        <taxon>Alphaproteobacteria</taxon>
        <taxon>Hyphomicrobiales</taxon>
        <taxon>Nitrobacteraceae</taxon>
        <taxon>Bradyrhizobium</taxon>
    </lineage>
</organism>
<dbReference type="AlphaFoldDB" id="A0A0R3KMW3"/>
<protein>
    <submittedName>
        <fullName evidence="2">Uncharacterized protein</fullName>
    </submittedName>
</protein>
<sequence length="67" mass="7566">MINMSKLSVVEDKDKDKDKDRKLMTSITAPMNFDVNVWTLGTSNVVAKVVNEVHTRCGSPSSRRRMP</sequence>
<dbReference type="EMBL" id="LLXX01000194">
    <property type="protein sequence ID" value="KRQ96301.1"/>
    <property type="molecule type" value="Genomic_DNA"/>
</dbReference>
<feature type="compositionally biased region" description="Basic and acidic residues" evidence="1">
    <location>
        <begin position="9"/>
        <end position="21"/>
    </location>
</feature>